<organism evidence="1 2">
    <name type="scientific">Melia azedarach</name>
    <name type="common">Chinaberry tree</name>
    <dbReference type="NCBI Taxonomy" id="155640"/>
    <lineage>
        <taxon>Eukaryota</taxon>
        <taxon>Viridiplantae</taxon>
        <taxon>Streptophyta</taxon>
        <taxon>Embryophyta</taxon>
        <taxon>Tracheophyta</taxon>
        <taxon>Spermatophyta</taxon>
        <taxon>Magnoliopsida</taxon>
        <taxon>eudicotyledons</taxon>
        <taxon>Gunneridae</taxon>
        <taxon>Pentapetalae</taxon>
        <taxon>rosids</taxon>
        <taxon>malvids</taxon>
        <taxon>Sapindales</taxon>
        <taxon>Meliaceae</taxon>
        <taxon>Melia</taxon>
    </lineage>
</organism>
<dbReference type="Proteomes" id="UP001164539">
    <property type="component" value="Chromosome 9"/>
</dbReference>
<keyword evidence="2" id="KW-1185">Reference proteome</keyword>
<proteinExistence type="predicted"/>
<accession>A0ACC1XMT0</accession>
<evidence type="ECO:0000313" key="1">
    <source>
        <dbReference type="EMBL" id="KAJ4711615.1"/>
    </source>
</evidence>
<dbReference type="EMBL" id="CM051402">
    <property type="protein sequence ID" value="KAJ4711615.1"/>
    <property type="molecule type" value="Genomic_DNA"/>
</dbReference>
<name>A0ACC1XMT0_MELAZ</name>
<evidence type="ECO:0000313" key="2">
    <source>
        <dbReference type="Proteomes" id="UP001164539"/>
    </source>
</evidence>
<sequence>MEGEGKSSLAAANDQKRRKFKTICVFCGSRAGYKSSFSEAALELGKQMVERKIDLVYGGGSVGLMGFISQTVFNGGCRVLGVIPKALMPHEISGETIGEVKTVADMHQRKSEMAKHADAFIALPGGYGTMEELLEMITWSQLGIHEKPVGLLNVDGYYDSLLALFDKGVEEGFIGDSARHIVVMADSAEELINKMEEYAPAHDKVAPRQSWEVDQLLDSARSGET</sequence>
<protein>
    <submittedName>
        <fullName evidence="1">Cytokinin riboside 5'-monophosphate phosphoribohydrolase</fullName>
    </submittedName>
</protein>
<comment type="caution">
    <text evidence="1">The sequence shown here is derived from an EMBL/GenBank/DDBJ whole genome shotgun (WGS) entry which is preliminary data.</text>
</comment>
<gene>
    <name evidence="1" type="ORF">OWV82_017605</name>
</gene>
<reference evidence="1 2" key="1">
    <citation type="journal article" date="2023" name="Science">
        <title>Complex scaffold remodeling in plant triterpene biosynthesis.</title>
        <authorList>
            <person name="De La Pena R."/>
            <person name="Hodgson H."/>
            <person name="Liu J.C."/>
            <person name="Stephenson M.J."/>
            <person name="Martin A.C."/>
            <person name="Owen C."/>
            <person name="Harkess A."/>
            <person name="Leebens-Mack J."/>
            <person name="Jimenez L.E."/>
            <person name="Osbourn A."/>
            <person name="Sattely E.S."/>
        </authorList>
    </citation>
    <scope>NUCLEOTIDE SEQUENCE [LARGE SCALE GENOMIC DNA]</scope>
    <source>
        <strain evidence="2">cv. JPN11</strain>
        <tissue evidence="1">Leaf</tissue>
    </source>
</reference>